<sequence>MCSLVFCTWLSVGKFVRGGGLPTMMPLSTSGCDNNNTTIDNITTTTTITDNYTIISAITTSGCYNNDNNTTIVNIISTIDNITSANITSGCYNTTTDNNTFLIDNTSLINNTITNTTSTANTTEYNLTPPTTENKKWSSWAGESDDTFYDISYCYAGILGTVLTMIISGVVSAFIGPTQPNEVNESLVFPPAARMYRRELVMWQETVHQRDKLVKVLGKVLFSVCLGPIVKTSQLENSVLMVLVLQGVLSVLSTSCLVGLCPRTDQGILNIQ</sequence>
<protein>
    <submittedName>
        <fullName evidence="3">Uncharacterized protein</fullName>
    </submittedName>
</protein>
<comment type="caution">
    <text evidence="3">The sequence shown here is derived from an EMBL/GenBank/DDBJ whole genome shotgun (WGS) entry which is preliminary data.</text>
</comment>
<organism evidence="3 4">
    <name type="scientific">Petrolisthes cinctipes</name>
    <name type="common">Flat porcelain crab</name>
    <dbReference type="NCBI Taxonomy" id="88211"/>
    <lineage>
        <taxon>Eukaryota</taxon>
        <taxon>Metazoa</taxon>
        <taxon>Ecdysozoa</taxon>
        <taxon>Arthropoda</taxon>
        <taxon>Crustacea</taxon>
        <taxon>Multicrustacea</taxon>
        <taxon>Malacostraca</taxon>
        <taxon>Eumalacostraca</taxon>
        <taxon>Eucarida</taxon>
        <taxon>Decapoda</taxon>
        <taxon>Pleocyemata</taxon>
        <taxon>Anomura</taxon>
        <taxon>Galatheoidea</taxon>
        <taxon>Porcellanidae</taxon>
        <taxon>Petrolisthes</taxon>
    </lineage>
</organism>
<evidence type="ECO:0000313" key="4">
    <source>
        <dbReference type="Proteomes" id="UP001286313"/>
    </source>
</evidence>
<accession>A0AAE1KYT7</accession>
<dbReference type="Proteomes" id="UP001286313">
    <property type="component" value="Unassembled WGS sequence"/>
</dbReference>
<name>A0AAE1KYT7_PETCI</name>
<dbReference type="AlphaFoldDB" id="A0AAE1KYT7"/>
<keyword evidence="1" id="KW-0472">Membrane</keyword>
<proteinExistence type="predicted"/>
<reference evidence="3" key="1">
    <citation type="submission" date="2023-10" db="EMBL/GenBank/DDBJ databases">
        <title>Genome assemblies of two species of porcelain crab, Petrolisthes cinctipes and Petrolisthes manimaculis (Anomura: Porcellanidae).</title>
        <authorList>
            <person name="Angst P."/>
        </authorList>
    </citation>
    <scope>NUCLEOTIDE SEQUENCE</scope>
    <source>
        <strain evidence="3">PB745_01</strain>
        <tissue evidence="3">Gill</tissue>
    </source>
</reference>
<keyword evidence="4" id="KW-1185">Reference proteome</keyword>
<keyword evidence="1" id="KW-0812">Transmembrane</keyword>
<gene>
    <name evidence="3" type="ORF">Pcinc_006764</name>
</gene>
<evidence type="ECO:0000256" key="1">
    <source>
        <dbReference type="SAM" id="Phobius"/>
    </source>
</evidence>
<dbReference type="EMBL" id="JAWQEG010000501">
    <property type="protein sequence ID" value="KAK3889193.1"/>
    <property type="molecule type" value="Genomic_DNA"/>
</dbReference>
<keyword evidence="1" id="KW-1133">Transmembrane helix</keyword>
<feature type="transmembrane region" description="Helical" evidence="1">
    <location>
        <begin position="239"/>
        <end position="261"/>
    </location>
</feature>
<evidence type="ECO:0000256" key="2">
    <source>
        <dbReference type="SAM" id="SignalP"/>
    </source>
</evidence>
<feature type="signal peptide" evidence="2">
    <location>
        <begin position="1"/>
        <end position="18"/>
    </location>
</feature>
<feature type="chain" id="PRO_5042197793" evidence="2">
    <location>
        <begin position="19"/>
        <end position="272"/>
    </location>
</feature>
<evidence type="ECO:0000313" key="3">
    <source>
        <dbReference type="EMBL" id="KAK3889193.1"/>
    </source>
</evidence>
<keyword evidence="2" id="KW-0732">Signal</keyword>